<evidence type="ECO:0000256" key="4">
    <source>
        <dbReference type="ARBA" id="ARBA00022741"/>
    </source>
</evidence>
<dbReference type="AlphaFoldDB" id="A0A6G8Q2L8"/>
<evidence type="ECO:0000256" key="2">
    <source>
        <dbReference type="ARBA" id="ARBA00022596"/>
    </source>
</evidence>
<evidence type="ECO:0000256" key="6">
    <source>
        <dbReference type="ARBA" id="ARBA00022833"/>
    </source>
</evidence>
<evidence type="ECO:0000313" key="10">
    <source>
        <dbReference type="Proteomes" id="UP000502706"/>
    </source>
</evidence>
<evidence type="ECO:0000256" key="7">
    <source>
        <dbReference type="ARBA" id="ARBA00023134"/>
    </source>
</evidence>
<dbReference type="GO" id="GO:0005525">
    <property type="term" value="F:GTP binding"/>
    <property type="evidence" value="ECO:0007669"/>
    <property type="project" value="UniProtKB-KW"/>
</dbReference>
<evidence type="ECO:0000259" key="8">
    <source>
        <dbReference type="Pfam" id="PF02492"/>
    </source>
</evidence>
<evidence type="ECO:0000256" key="1">
    <source>
        <dbReference type="ARBA" id="ARBA00006211"/>
    </source>
</evidence>
<keyword evidence="5" id="KW-0378">Hydrolase</keyword>
<keyword evidence="10" id="KW-1185">Reference proteome</keyword>
<organism evidence="9 10">
    <name type="scientific">Rubrobacter marinus</name>
    <dbReference type="NCBI Taxonomy" id="2653852"/>
    <lineage>
        <taxon>Bacteria</taxon>
        <taxon>Bacillati</taxon>
        <taxon>Actinomycetota</taxon>
        <taxon>Rubrobacteria</taxon>
        <taxon>Rubrobacterales</taxon>
        <taxon>Rubrobacteraceae</taxon>
        <taxon>Rubrobacter</taxon>
    </lineage>
</organism>
<dbReference type="KEGG" id="rmar:GBA65_05085"/>
<dbReference type="InterPro" id="IPR003495">
    <property type="entry name" value="CobW/HypB/UreG_nucleotide-bd"/>
</dbReference>
<dbReference type="PANTHER" id="PTHR30134">
    <property type="entry name" value="HYDROGENASE PROTEIN ASSEMBLY PROTEIN, NICKEL CHAPERONE"/>
    <property type="match status" value="1"/>
</dbReference>
<dbReference type="EMBL" id="CP045121">
    <property type="protein sequence ID" value="QIN80670.1"/>
    <property type="molecule type" value="Genomic_DNA"/>
</dbReference>
<protein>
    <recommendedName>
        <fullName evidence="8">CobW/HypB/UreG nucleotide-binding domain-containing protein</fullName>
    </recommendedName>
</protein>
<reference evidence="9 10" key="1">
    <citation type="submission" date="2019-10" db="EMBL/GenBank/DDBJ databases">
        <title>Rubrobacter sp nov SCSIO 52915 isolated from a deep-sea sediment in the South China Sea.</title>
        <authorList>
            <person name="Chen R.W."/>
        </authorList>
    </citation>
    <scope>NUCLEOTIDE SEQUENCE [LARGE SCALE GENOMIC DNA]</scope>
    <source>
        <strain evidence="9 10">SCSIO 52915</strain>
    </source>
</reference>
<feature type="domain" description="CobW/HypB/UreG nucleotide-binding" evidence="8">
    <location>
        <begin position="13"/>
        <end position="91"/>
    </location>
</feature>
<keyword evidence="2" id="KW-0533">Nickel</keyword>
<sequence length="97" mass="10970">MIRSGISAFPLSEMDVLIIEDVGNRMCPAEFEVGEDVRVTVYSVTEGEERPFKYPITFRSADLVLVNKVDLLEHLDFDLDQFLGYLDAAKPGVERVM</sequence>
<dbReference type="Gene3D" id="3.40.50.300">
    <property type="entry name" value="P-loop containing nucleotide triphosphate hydrolases"/>
    <property type="match status" value="1"/>
</dbReference>
<dbReference type="GO" id="GO:0016151">
    <property type="term" value="F:nickel cation binding"/>
    <property type="evidence" value="ECO:0007669"/>
    <property type="project" value="InterPro"/>
</dbReference>
<dbReference type="GO" id="GO:0003924">
    <property type="term" value="F:GTPase activity"/>
    <property type="evidence" value="ECO:0007669"/>
    <property type="project" value="InterPro"/>
</dbReference>
<dbReference type="GO" id="GO:0051604">
    <property type="term" value="P:protein maturation"/>
    <property type="evidence" value="ECO:0007669"/>
    <property type="project" value="InterPro"/>
</dbReference>
<name>A0A6G8Q2L8_9ACTN</name>
<dbReference type="Pfam" id="PF02492">
    <property type="entry name" value="cobW"/>
    <property type="match status" value="1"/>
</dbReference>
<dbReference type="SUPFAM" id="SSF52540">
    <property type="entry name" value="P-loop containing nucleoside triphosphate hydrolases"/>
    <property type="match status" value="1"/>
</dbReference>
<evidence type="ECO:0000256" key="5">
    <source>
        <dbReference type="ARBA" id="ARBA00022801"/>
    </source>
</evidence>
<dbReference type="InterPro" id="IPR004392">
    <property type="entry name" value="Hyd_mat_HypB"/>
</dbReference>
<proteinExistence type="inferred from homology"/>
<comment type="similarity">
    <text evidence="1">Belongs to the SIMIBI class G3E GTPase family. HypB/HupM subfamily.</text>
</comment>
<dbReference type="Proteomes" id="UP000502706">
    <property type="component" value="Chromosome"/>
</dbReference>
<dbReference type="PANTHER" id="PTHR30134:SF2">
    <property type="entry name" value="HYDROGENASE MATURATION FACTOR HYPB"/>
    <property type="match status" value="1"/>
</dbReference>
<keyword evidence="6" id="KW-0862">Zinc</keyword>
<accession>A0A6G8Q2L8</accession>
<dbReference type="GO" id="GO:0008270">
    <property type="term" value="F:zinc ion binding"/>
    <property type="evidence" value="ECO:0007669"/>
    <property type="project" value="TreeGrafter"/>
</dbReference>
<keyword evidence="3" id="KW-0479">Metal-binding</keyword>
<evidence type="ECO:0000313" key="9">
    <source>
        <dbReference type="EMBL" id="QIN80670.1"/>
    </source>
</evidence>
<evidence type="ECO:0000256" key="3">
    <source>
        <dbReference type="ARBA" id="ARBA00022723"/>
    </source>
</evidence>
<gene>
    <name evidence="9" type="ORF">GBA65_05085</name>
</gene>
<keyword evidence="7" id="KW-0342">GTP-binding</keyword>
<keyword evidence="4" id="KW-0547">Nucleotide-binding</keyword>
<dbReference type="InterPro" id="IPR027417">
    <property type="entry name" value="P-loop_NTPase"/>
</dbReference>